<accession>A0A1I2F4P7</accession>
<dbReference type="STRING" id="1003.SAMN04488541_101252"/>
<evidence type="ECO:0000256" key="5">
    <source>
        <dbReference type="ARBA" id="ARBA00048200"/>
    </source>
</evidence>
<evidence type="ECO:0000256" key="2">
    <source>
        <dbReference type="ARBA" id="ARBA00010944"/>
    </source>
</evidence>
<dbReference type="InterPro" id="IPR036291">
    <property type="entry name" value="NAD(P)-bd_dom_sf"/>
</dbReference>
<evidence type="ECO:0000256" key="6">
    <source>
        <dbReference type="RuleBase" id="RU364082"/>
    </source>
</evidence>
<dbReference type="CDD" id="cd05254">
    <property type="entry name" value="dTDP_HR_like_SDR_e"/>
    <property type="match status" value="1"/>
</dbReference>
<evidence type="ECO:0000313" key="8">
    <source>
        <dbReference type="EMBL" id="SFE99521.1"/>
    </source>
</evidence>
<evidence type="ECO:0000256" key="3">
    <source>
        <dbReference type="ARBA" id="ARBA00012929"/>
    </source>
</evidence>
<dbReference type="Proteomes" id="UP000199513">
    <property type="component" value="Unassembled WGS sequence"/>
</dbReference>
<keyword evidence="6" id="KW-0521">NADP</keyword>
<dbReference type="GO" id="GO:0008831">
    <property type="term" value="F:dTDP-4-dehydrorhamnose reductase activity"/>
    <property type="evidence" value="ECO:0007669"/>
    <property type="project" value="UniProtKB-EC"/>
</dbReference>
<gene>
    <name evidence="8" type="ORF">SAMN04488541_101252</name>
</gene>
<dbReference type="AlphaFoldDB" id="A0A1I2F4P7"/>
<dbReference type="SUPFAM" id="SSF51735">
    <property type="entry name" value="NAD(P)-binding Rossmann-fold domains"/>
    <property type="match status" value="1"/>
</dbReference>
<dbReference type="Gene3D" id="3.40.50.720">
    <property type="entry name" value="NAD(P)-binding Rossmann-like Domain"/>
    <property type="match status" value="1"/>
</dbReference>
<dbReference type="UniPathway" id="UPA00124"/>
<dbReference type="InterPro" id="IPR029903">
    <property type="entry name" value="RmlD-like-bd"/>
</dbReference>
<dbReference type="GO" id="GO:0005829">
    <property type="term" value="C:cytosol"/>
    <property type="evidence" value="ECO:0007669"/>
    <property type="project" value="TreeGrafter"/>
</dbReference>
<proteinExistence type="inferred from homology"/>
<comment type="pathway">
    <text evidence="1 6">Carbohydrate biosynthesis; dTDP-L-rhamnose biosynthesis.</text>
</comment>
<feature type="domain" description="RmlD-like substrate binding" evidence="7">
    <location>
        <begin position="1"/>
        <end position="281"/>
    </location>
</feature>
<comment type="catalytic activity">
    <reaction evidence="5">
        <text>dTDP-beta-L-rhamnose + NADP(+) = dTDP-4-dehydro-beta-L-rhamnose + NADPH + H(+)</text>
        <dbReference type="Rhea" id="RHEA:21796"/>
        <dbReference type="ChEBI" id="CHEBI:15378"/>
        <dbReference type="ChEBI" id="CHEBI:57510"/>
        <dbReference type="ChEBI" id="CHEBI:57783"/>
        <dbReference type="ChEBI" id="CHEBI:58349"/>
        <dbReference type="ChEBI" id="CHEBI:62830"/>
        <dbReference type="EC" id="1.1.1.133"/>
    </reaction>
</comment>
<dbReference type="GO" id="GO:0019305">
    <property type="term" value="P:dTDP-rhamnose biosynthetic process"/>
    <property type="evidence" value="ECO:0007669"/>
    <property type="project" value="UniProtKB-UniPathway"/>
</dbReference>
<dbReference type="NCBIfam" id="TIGR01214">
    <property type="entry name" value="rmlD"/>
    <property type="match status" value="1"/>
</dbReference>
<sequence length="282" mass="31823">MNILVTGAKGQLGSELKKLHHLLEKYHFIFADFEELDITNEEIVRDFFRYNKINYCINCAAYTAVDKAEGEADKAELINAKAVRLLAEQCASQSATLIHISTDYVFDGRSYTPYTEVDMANPINIYGKTKLFGEQMALSKNPKTIVIRTSWLYSTFGNNFVKTMLRLAEAKPSLSVVADQIGTPTYAEDLARTILQIINTSSAHFGIYHYSNEGVASWYDFAHAIFQIKKLNINLIPIKTEAYPTPAKRPAYSILDKTKIKETFGLTIPHWGESLEKCLKSL</sequence>
<dbReference type="Gene3D" id="3.90.25.10">
    <property type="entry name" value="UDP-galactose 4-epimerase, domain 1"/>
    <property type="match status" value="1"/>
</dbReference>
<dbReference type="RefSeq" id="WP_091543745.1">
    <property type="nucleotide sequence ID" value="NZ_FONY01000012.1"/>
</dbReference>
<dbReference type="InterPro" id="IPR005913">
    <property type="entry name" value="dTDP_dehydrorham_reduct"/>
</dbReference>
<dbReference type="Pfam" id="PF04321">
    <property type="entry name" value="RmlD_sub_bind"/>
    <property type="match status" value="1"/>
</dbReference>
<dbReference type="OrthoDB" id="9803892at2"/>
<dbReference type="PANTHER" id="PTHR10491:SF4">
    <property type="entry name" value="METHIONINE ADENOSYLTRANSFERASE 2 SUBUNIT BETA"/>
    <property type="match status" value="1"/>
</dbReference>
<reference evidence="8 9" key="1">
    <citation type="submission" date="2016-10" db="EMBL/GenBank/DDBJ databases">
        <authorList>
            <person name="de Groot N.N."/>
        </authorList>
    </citation>
    <scope>NUCLEOTIDE SEQUENCE [LARGE SCALE GENOMIC DNA]</scope>
    <source>
        <strain>GEY</strain>
        <strain evidence="9">DSM 9560</strain>
    </source>
</reference>
<evidence type="ECO:0000256" key="1">
    <source>
        <dbReference type="ARBA" id="ARBA00004781"/>
    </source>
</evidence>
<evidence type="ECO:0000313" key="9">
    <source>
        <dbReference type="Proteomes" id="UP000199513"/>
    </source>
</evidence>
<keyword evidence="6" id="KW-0560">Oxidoreductase</keyword>
<protein>
    <recommendedName>
        <fullName evidence="4 6">dTDP-4-dehydrorhamnose reductase</fullName>
        <ecNumber evidence="3 6">1.1.1.133</ecNumber>
    </recommendedName>
</protein>
<keyword evidence="9" id="KW-1185">Reference proteome</keyword>
<dbReference type="PANTHER" id="PTHR10491">
    <property type="entry name" value="DTDP-4-DEHYDRORHAMNOSE REDUCTASE"/>
    <property type="match status" value="1"/>
</dbReference>
<dbReference type="EMBL" id="FONY01000012">
    <property type="protein sequence ID" value="SFE99521.1"/>
    <property type="molecule type" value="Genomic_DNA"/>
</dbReference>
<evidence type="ECO:0000259" key="7">
    <source>
        <dbReference type="Pfam" id="PF04321"/>
    </source>
</evidence>
<organism evidence="8 9">
    <name type="scientific">Thermoflexibacter ruber</name>
    <dbReference type="NCBI Taxonomy" id="1003"/>
    <lineage>
        <taxon>Bacteria</taxon>
        <taxon>Pseudomonadati</taxon>
        <taxon>Bacteroidota</taxon>
        <taxon>Cytophagia</taxon>
        <taxon>Cytophagales</taxon>
        <taxon>Thermoflexibacteraceae</taxon>
        <taxon>Thermoflexibacter</taxon>
    </lineage>
</organism>
<comment type="similarity">
    <text evidence="2 6">Belongs to the dTDP-4-dehydrorhamnose reductase family.</text>
</comment>
<evidence type="ECO:0000256" key="4">
    <source>
        <dbReference type="ARBA" id="ARBA00017099"/>
    </source>
</evidence>
<name>A0A1I2F4P7_9BACT</name>
<comment type="function">
    <text evidence="6">Catalyzes the reduction of dTDP-6-deoxy-L-lyxo-4-hexulose to yield dTDP-L-rhamnose.</text>
</comment>
<dbReference type="EC" id="1.1.1.133" evidence="3 6"/>